<evidence type="ECO:0008006" key="10">
    <source>
        <dbReference type="Google" id="ProtNLM"/>
    </source>
</evidence>
<reference evidence="8" key="1">
    <citation type="submission" date="2023-07" db="EMBL/GenBank/DDBJ databases">
        <title>Chromosome-level genome assembly of Artemia franciscana.</title>
        <authorList>
            <person name="Jo E."/>
        </authorList>
    </citation>
    <scope>NUCLEOTIDE SEQUENCE</scope>
    <source>
        <tissue evidence="8">Whole body</tissue>
    </source>
</reference>
<evidence type="ECO:0000256" key="1">
    <source>
        <dbReference type="ARBA" id="ARBA00004479"/>
    </source>
</evidence>
<dbReference type="GO" id="GO:0008305">
    <property type="term" value="C:integrin complex"/>
    <property type="evidence" value="ECO:0007669"/>
    <property type="project" value="TreeGrafter"/>
</dbReference>
<protein>
    <recommendedName>
        <fullName evidence="10">Integrin alpha-2 domain-containing protein</fullName>
    </recommendedName>
</protein>
<dbReference type="Gene3D" id="1.20.5.930">
    <property type="entry name" value="Bicelle-embedded integrin alpha(iib) transmembrane segment"/>
    <property type="match status" value="1"/>
</dbReference>
<evidence type="ECO:0000259" key="6">
    <source>
        <dbReference type="Pfam" id="PF20805"/>
    </source>
</evidence>
<feature type="domain" description="Integrin alpha second immunoglobulin-like" evidence="6">
    <location>
        <begin position="56"/>
        <end position="168"/>
    </location>
</feature>
<dbReference type="InterPro" id="IPR048285">
    <property type="entry name" value="Integrin_alpha_Ig-like_2"/>
</dbReference>
<dbReference type="InterPro" id="IPR018184">
    <property type="entry name" value="Integrin_alpha_C_CS"/>
</dbReference>
<name>A0AA88HGZ9_ARTSF</name>
<dbReference type="InterPro" id="IPR048286">
    <property type="entry name" value="Integrin_alpha_Ig-like_3"/>
</dbReference>
<evidence type="ECO:0000313" key="8">
    <source>
        <dbReference type="EMBL" id="KAK2711158.1"/>
    </source>
</evidence>
<keyword evidence="9" id="KW-1185">Reference proteome</keyword>
<feature type="domain" description="Integrin alpha third immunoglobulin-like" evidence="7">
    <location>
        <begin position="176"/>
        <end position="402"/>
    </location>
</feature>
<comment type="caution">
    <text evidence="8">The sequence shown here is derived from an EMBL/GenBank/DDBJ whole genome shotgun (WGS) entry which is preliminary data.</text>
</comment>
<gene>
    <name evidence="8" type="ORF">QYM36_012363</name>
</gene>
<feature type="transmembrane region" description="Helical" evidence="5">
    <location>
        <begin position="435"/>
        <end position="457"/>
    </location>
</feature>
<sequence>VADLNFFVKSMVLDLFGVPNPCITTRLHLQQNGHTKKWVFNNTVKKTLLCTNDRNDGIPLLELGDQPELLLEISVANLGEPAYEAGLFVEHSRGLSFVGRIIEGNKISCNLYNATLVTCSLGNPFKKESNSLRLRFSPGELGDRIEFKIWTNTTSDEQSIQGDLELEARVVKRAEVSVRGLGRPEQVFYGGEIRGESAIKFRDEIGPQVLHSFEVFNGGPWRVPHLSLIISWPYQAENHKEQGKWLLYMEEKPFVDGDGECLMDPGQVNNLKLKRRPGAVETPLEHLILQDSPAPLIDFVNATESGDSSLNKRRRRDLEEVVRAEAIVDKDGTTRHVVTMDCDKGTAKCFKFRCNVRNLQRRQSAVIKIRARLWNSTLAEDYMKADRVVIRSKARIELDPFLEINQSNTVDDIDYAETIAYPDHLDTGESKSIPIWIILLAVAVGVFLLVILIFILWRLGFFRRNRPDPTMSGSLMKKKNDEYVS</sequence>
<dbReference type="GO" id="GO:0005178">
    <property type="term" value="F:integrin binding"/>
    <property type="evidence" value="ECO:0007669"/>
    <property type="project" value="TreeGrafter"/>
</dbReference>
<dbReference type="Proteomes" id="UP001187531">
    <property type="component" value="Unassembled WGS sequence"/>
</dbReference>
<keyword evidence="2" id="KW-0401">Integrin</keyword>
<keyword evidence="4" id="KW-0325">Glycoprotein</keyword>
<dbReference type="Gene3D" id="2.60.40.1510">
    <property type="entry name" value="ntegrin, alpha v. Chain A, domain 3"/>
    <property type="match status" value="1"/>
</dbReference>
<organism evidence="8 9">
    <name type="scientific">Artemia franciscana</name>
    <name type="common">Brine shrimp</name>
    <name type="synonym">Artemia sanfranciscana</name>
    <dbReference type="NCBI Taxonomy" id="6661"/>
    <lineage>
        <taxon>Eukaryota</taxon>
        <taxon>Metazoa</taxon>
        <taxon>Ecdysozoa</taxon>
        <taxon>Arthropoda</taxon>
        <taxon>Crustacea</taxon>
        <taxon>Branchiopoda</taxon>
        <taxon>Anostraca</taxon>
        <taxon>Artemiidae</taxon>
        <taxon>Artemia</taxon>
    </lineage>
</organism>
<dbReference type="InterPro" id="IPR032695">
    <property type="entry name" value="Integrin_dom_sf"/>
</dbReference>
<feature type="non-terminal residue" evidence="8">
    <location>
        <position position="485"/>
    </location>
</feature>
<accession>A0AA88HGZ9</accession>
<evidence type="ECO:0000256" key="2">
    <source>
        <dbReference type="ARBA" id="ARBA00023037"/>
    </source>
</evidence>
<dbReference type="PANTHER" id="PTHR23220">
    <property type="entry name" value="INTEGRIN ALPHA"/>
    <property type="match status" value="1"/>
</dbReference>
<evidence type="ECO:0000259" key="7">
    <source>
        <dbReference type="Pfam" id="PF20806"/>
    </source>
</evidence>
<keyword evidence="5" id="KW-0812">Transmembrane</keyword>
<dbReference type="Pfam" id="PF20805">
    <property type="entry name" value="Integrin_A_Ig_2"/>
    <property type="match status" value="1"/>
</dbReference>
<dbReference type="GO" id="GO:0007229">
    <property type="term" value="P:integrin-mediated signaling pathway"/>
    <property type="evidence" value="ECO:0007669"/>
    <property type="project" value="UniProtKB-KW"/>
</dbReference>
<dbReference type="GO" id="GO:0007157">
    <property type="term" value="P:heterophilic cell-cell adhesion via plasma membrane cell adhesion molecules"/>
    <property type="evidence" value="ECO:0007669"/>
    <property type="project" value="UniProtKB-ARBA"/>
</dbReference>
<dbReference type="GO" id="GO:0007160">
    <property type="term" value="P:cell-matrix adhesion"/>
    <property type="evidence" value="ECO:0007669"/>
    <property type="project" value="TreeGrafter"/>
</dbReference>
<dbReference type="Pfam" id="PF20806">
    <property type="entry name" value="Integrin_A_Ig_3"/>
    <property type="match status" value="1"/>
</dbReference>
<dbReference type="PROSITE" id="PS00242">
    <property type="entry name" value="INTEGRIN_ALPHA"/>
    <property type="match status" value="1"/>
</dbReference>
<dbReference type="GO" id="GO:0033627">
    <property type="term" value="P:cell adhesion mediated by integrin"/>
    <property type="evidence" value="ECO:0007669"/>
    <property type="project" value="TreeGrafter"/>
</dbReference>
<dbReference type="GO" id="GO:0009897">
    <property type="term" value="C:external side of plasma membrane"/>
    <property type="evidence" value="ECO:0007669"/>
    <property type="project" value="TreeGrafter"/>
</dbReference>
<dbReference type="Gene3D" id="2.60.40.1530">
    <property type="entry name" value="ntegrin, alpha v. Chain A, domain 4"/>
    <property type="match status" value="1"/>
</dbReference>
<evidence type="ECO:0000256" key="4">
    <source>
        <dbReference type="ARBA" id="ARBA00023180"/>
    </source>
</evidence>
<keyword evidence="3 5" id="KW-0472">Membrane</keyword>
<dbReference type="EMBL" id="JAVRJZ010000016">
    <property type="protein sequence ID" value="KAK2711158.1"/>
    <property type="molecule type" value="Genomic_DNA"/>
</dbReference>
<evidence type="ECO:0000313" key="9">
    <source>
        <dbReference type="Proteomes" id="UP001187531"/>
    </source>
</evidence>
<dbReference type="AlphaFoldDB" id="A0AA88HGZ9"/>
<evidence type="ECO:0000256" key="5">
    <source>
        <dbReference type="SAM" id="Phobius"/>
    </source>
</evidence>
<comment type="subcellular location">
    <subcellularLocation>
        <location evidence="1">Membrane</location>
        <topology evidence="1">Single-pass type I membrane protein</topology>
    </subcellularLocation>
</comment>
<dbReference type="PANTHER" id="PTHR23220:SF122">
    <property type="entry name" value="INTEGRIN ALPHA-PS1"/>
    <property type="match status" value="1"/>
</dbReference>
<keyword evidence="5" id="KW-1133">Transmembrane helix</keyword>
<evidence type="ECO:0000256" key="3">
    <source>
        <dbReference type="ARBA" id="ARBA00023136"/>
    </source>
</evidence>
<proteinExistence type="predicted"/>
<dbReference type="SUPFAM" id="SSF69179">
    <property type="entry name" value="Integrin domains"/>
    <property type="match status" value="2"/>
</dbReference>